<sequence>MVLETLEQWILPVAAVLAGLGALGAMAFYVWRLQRVDAFWQAFREARGWEKPHDAWTDISLKAEWRQGAVRMQAGYTEGGNGRSPRFVLRFDFDAPFPEALKVIPRRSDLREQPADARFGPEDWTFHHTFSVHKPSPECEVFGRLANPEFAQVMLDVNRPGVRVRLQKGRLSLRHTMRLTLDQEVLGRLIDEGMAHAQKIAAMAGLDASTGGKGEKVSSDKHVPTHKVASRG</sequence>
<dbReference type="Proteomes" id="UP000321046">
    <property type="component" value="Unassembled WGS sequence"/>
</dbReference>
<accession>A0A5C6X3L0</accession>
<protein>
    <submittedName>
        <fullName evidence="3">Uncharacterized protein</fullName>
    </submittedName>
</protein>
<feature type="region of interest" description="Disordered" evidence="1">
    <location>
        <begin position="208"/>
        <end position="232"/>
    </location>
</feature>
<organism evidence="3 4">
    <name type="scientific">Lujinxingia vulgaris</name>
    <dbReference type="NCBI Taxonomy" id="2600176"/>
    <lineage>
        <taxon>Bacteria</taxon>
        <taxon>Deltaproteobacteria</taxon>
        <taxon>Bradymonadales</taxon>
        <taxon>Lujinxingiaceae</taxon>
        <taxon>Lujinxingia</taxon>
    </lineage>
</organism>
<proteinExistence type="predicted"/>
<keyword evidence="2" id="KW-1133">Transmembrane helix</keyword>
<reference evidence="3 4" key="1">
    <citation type="submission" date="2019-08" db="EMBL/GenBank/DDBJ databases">
        <title>Bradymonadales sp. TMQ2.</title>
        <authorList>
            <person name="Liang Q."/>
        </authorList>
    </citation>
    <scope>NUCLEOTIDE SEQUENCE [LARGE SCALE GENOMIC DNA]</scope>
    <source>
        <strain evidence="3 4">TMQ2</strain>
    </source>
</reference>
<name>A0A5C6X3L0_9DELT</name>
<evidence type="ECO:0000313" key="4">
    <source>
        <dbReference type="Proteomes" id="UP000321046"/>
    </source>
</evidence>
<feature type="compositionally biased region" description="Basic and acidic residues" evidence="1">
    <location>
        <begin position="213"/>
        <end position="223"/>
    </location>
</feature>
<comment type="caution">
    <text evidence="3">The sequence shown here is derived from an EMBL/GenBank/DDBJ whole genome shotgun (WGS) entry which is preliminary data.</text>
</comment>
<evidence type="ECO:0000313" key="3">
    <source>
        <dbReference type="EMBL" id="TXD32551.1"/>
    </source>
</evidence>
<dbReference type="AlphaFoldDB" id="A0A5C6X3L0"/>
<evidence type="ECO:0000256" key="2">
    <source>
        <dbReference type="SAM" id="Phobius"/>
    </source>
</evidence>
<keyword evidence="2" id="KW-0812">Transmembrane</keyword>
<dbReference type="RefSeq" id="WP_146976267.1">
    <property type="nucleotide sequence ID" value="NZ_VOSL01000125.1"/>
</dbReference>
<dbReference type="EMBL" id="VOSL01000125">
    <property type="protein sequence ID" value="TXD32551.1"/>
    <property type="molecule type" value="Genomic_DNA"/>
</dbReference>
<gene>
    <name evidence="3" type="ORF">FRC96_17210</name>
</gene>
<feature type="transmembrane region" description="Helical" evidence="2">
    <location>
        <begin position="12"/>
        <end position="31"/>
    </location>
</feature>
<dbReference type="OrthoDB" id="9823106at2"/>
<evidence type="ECO:0000256" key="1">
    <source>
        <dbReference type="SAM" id="MobiDB-lite"/>
    </source>
</evidence>
<keyword evidence="2" id="KW-0472">Membrane</keyword>